<reference evidence="2 3" key="1">
    <citation type="submission" date="2017-02" db="EMBL/GenBank/DDBJ databases">
        <authorList>
            <person name="Peterson S.W."/>
        </authorList>
    </citation>
    <scope>NUCLEOTIDE SEQUENCE [LARGE SCALE GENOMIC DNA]</scope>
    <source>
        <strain evidence="2 3">DSM 25262</strain>
    </source>
</reference>
<evidence type="ECO:0000256" key="1">
    <source>
        <dbReference type="SAM" id="MobiDB-lite"/>
    </source>
</evidence>
<gene>
    <name evidence="2" type="ORF">SAMN05660236_5349</name>
</gene>
<dbReference type="AlphaFoldDB" id="A0A1T5MG71"/>
<name>A0A1T5MG71_9BACT</name>
<organism evidence="2 3">
    <name type="scientific">Ohtaekwangia koreensis</name>
    <dbReference type="NCBI Taxonomy" id="688867"/>
    <lineage>
        <taxon>Bacteria</taxon>
        <taxon>Pseudomonadati</taxon>
        <taxon>Bacteroidota</taxon>
        <taxon>Cytophagia</taxon>
        <taxon>Cytophagales</taxon>
        <taxon>Fulvivirgaceae</taxon>
        <taxon>Ohtaekwangia</taxon>
    </lineage>
</organism>
<feature type="region of interest" description="Disordered" evidence="1">
    <location>
        <begin position="22"/>
        <end position="48"/>
    </location>
</feature>
<sequence>MLVVLAWVIGISCALAQSDTVRHDEKDITNPESKYNKELPRDIGPQRDSVRLEGNQIPRKLRRTLNSIDLYRGWEDEGVYLNKNTKLYMLYISTDSLTRKYGFDEQGKVVTFTSFIKP</sequence>
<protein>
    <submittedName>
        <fullName evidence="2">Uncharacterized protein</fullName>
    </submittedName>
</protein>
<evidence type="ECO:0000313" key="3">
    <source>
        <dbReference type="Proteomes" id="UP000190961"/>
    </source>
</evidence>
<proteinExistence type="predicted"/>
<accession>A0A1T5MG71</accession>
<dbReference type="EMBL" id="FUZU01000004">
    <property type="protein sequence ID" value="SKC87175.1"/>
    <property type="molecule type" value="Genomic_DNA"/>
</dbReference>
<keyword evidence="3" id="KW-1185">Reference proteome</keyword>
<evidence type="ECO:0000313" key="2">
    <source>
        <dbReference type="EMBL" id="SKC87175.1"/>
    </source>
</evidence>
<dbReference type="STRING" id="688867.SAMN05660236_5349"/>
<dbReference type="Proteomes" id="UP000190961">
    <property type="component" value="Unassembled WGS sequence"/>
</dbReference>